<gene>
    <name evidence="8" type="ORF">GDO78_017003</name>
</gene>
<dbReference type="FunFam" id="2.60.40.4230:FF:000001">
    <property type="entry name" value="Resistin-like beta"/>
    <property type="match status" value="1"/>
</dbReference>
<keyword evidence="3" id="KW-0964">Secreted</keyword>
<evidence type="ECO:0008006" key="10">
    <source>
        <dbReference type="Google" id="ProtNLM"/>
    </source>
</evidence>
<dbReference type="OrthoDB" id="10065422at2759"/>
<dbReference type="InterPro" id="IPR009714">
    <property type="entry name" value="RELM"/>
</dbReference>
<dbReference type="Pfam" id="PF06954">
    <property type="entry name" value="Resistin"/>
    <property type="match status" value="1"/>
</dbReference>
<accession>A0A8J6BM58</accession>
<dbReference type="SUPFAM" id="SSF111423">
    <property type="entry name" value="Resistin"/>
    <property type="match status" value="1"/>
</dbReference>
<dbReference type="GO" id="GO:0005615">
    <property type="term" value="C:extracellular space"/>
    <property type="evidence" value="ECO:0007669"/>
    <property type="project" value="TreeGrafter"/>
</dbReference>
<keyword evidence="5 7" id="KW-0732">Signal</keyword>
<evidence type="ECO:0000313" key="8">
    <source>
        <dbReference type="EMBL" id="KAG9466220.1"/>
    </source>
</evidence>
<comment type="caution">
    <text evidence="8">The sequence shown here is derived from an EMBL/GenBank/DDBJ whole genome shotgun (WGS) entry which is preliminary data.</text>
</comment>
<dbReference type="EMBL" id="WNTK01002239">
    <property type="protein sequence ID" value="KAG9466220.1"/>
    <property type="molecule type" value="Genomic_DNA"/>
</dbReference>
<reference evidence="8" key="1">
    <citation type="thesis" date="2020" institute="ProQuest LLC" country="789 East Eisenhower Parkway, Ann Arbor, MI, USA">
        <title>Comparative Genomics and Chromosome Evolution.</title>
        <authorList>
            <person name="Mudd A.B."/>
        </authorList>
    </citation>
    <scope>NUCLEOTIDE SEQUENCE</scope>
    <source>
        <strain evidence="8">HN-11 Male</strain>
        <tissue evidence="8">Kidney and liver</tissue>
    </source>
</reference>
<evidence type="ECO:0000256" key="4">
    <source>
        <dbReference type="ARBA" id="ARBA00022702"/>
    </source>
</evidence>
<name>A0A8J6BM58_ELECQ</name>
<comment type="similarity">
    <text evidence="2">Belongs to the resistin/FIZZ family.</text>
</comment>
<feature type="chain" id="PRO_5035184578" description="Resistin-like beta" evidence="7">
    <location>
        <begin position="20"/>
        <end position="113"/>
    </location>
</feature>
<dbReference type="Proteomes" id="UP000770717">
    <property type="component" value="Unassembled WGS sequence"/>
</dbReference>
<evidence type="ECO:0000256" key="1">
    <source>
        <dbReference type="ARBA" id="ARBA00004613"/>
    </source>
</evidence>
<keyword evidence="4" id="KW-0372">Hormone</keyword>
<dbReference type="InterPro" id="IPR036262">
    <property type="entry name" value="Resistin-like_sf"/>
</dbReference>
<feature type="signal peptide" evidence="7">
    <location>
        <begin position="1"/>
        <end position="19"/>
    </location>
</feature>
<organism evidence="8 9">
    <name type="scientific">Eleutherodactylus coqui</name>
    <name type="common">Puerto Rican coqui</name>
    <dbReference type="NCBI Taxonomy" id="57060"/>
    <lineage>
        <taxon>Eukaryota</taxon>
        <taxon>Metazoa</taxon>
        <taxon>Chordata</taxon>
        <taxon>Craniata</taxon>
        <taxon>Vertebrata</taxon>
        <taxon>Euteleostomi</taxon>
        <taxon>Amphibia</taxon>
        <taxon>Batrachia</taxon>
        <taxon>Anura</taxon>
        <taxon>Neobatrachia</taxon>
        <taxon>Hyloidea</taxon>
        <taxon>Eleutherodactylidae</taxon>
        <taxon>Eleutherodactylinae</taxon>
        <taxon>Eleutherodactylus</taxon>
        <taxon>Eleutherodactylus</taxon>
    </lineage>
</organism>
<evidence type="ECO:0000313" key="9">
    <source>
        <dbReference type="Proteomes" id="UP000770717"/>
    </source>
</evidence>
<sequence length="113" mass="12177">MKQWLSLIILSVMAVAAFSDKSTSTGQCCLNDVLSLTSLLQSMVTTIMQKSKITCIDVNQKGALVSCPTDYSPVSCSCGMACGSWDIQGQRSCHCQCANIDWTSAQCCKITYS</sequence>
<protein>
    <recommendedName>
        <fullName evidence="10">Resistin-like beta</fullName>
    </recommendedName>
</protein>
<evidence type="ECO:0000256" key="2">
    <source>
        <dbReference type="ARBA" id="ARBA00007258"/>
    </source>
</evidence>
<dbReference type="PANTHER" id="PTHR21101">
    <property type="entry name" value="RESISTIN"/>
    <property type="match status" value="1"/>
</dbReference>
<dbReference type="PANTHER" id="PTHR21101:SF12">
    <property type="entry name" value="RESISTIN"/>
    <property type="match status" value="1"/>
</dbReference>
<dbReference type="AlphaFoldDB" id="A0A8J6BM58"/>
<keyword evidence="6" id="KW-1015">Disulfide bond</keyword>
<evidence type="ECO:0000256" key="5">
    <source>
        <dbReference type="ARBA" id="ARBA00022729"/>
    </source>
</evidence>
<keyword evidence="9" id="KW-1185">Reference proteome</keyword>
<evidence type="ECO:0000256" key="6">
    <source>
        <dbReference type="ARBA" id="ARBA00023157"/>
    </source>
</evidence>
<evidence type="ECO:0000256" key="3">
    <source>
        <dbReference type="ARBA" id="ARBA00022525"/>
    </source>
</evidence>
<comment type="subcellular location">
    <subcellularLocation>
        <location evidence="1">Secreted</location>
    </subcellularLocation>
</comment>
<proteinExistence type="inferred from homology"/>
<dbReference type="GO" id="GO:0005179">
    <property type="term" value="F:hormone activity"/>
    <property type="evidence" value="ECO:0007669"/>
    <property type="project" value="UniProtKB-KW"/>
</dbReference>
<dbReference type="Gene3D" id="2.60.40.4230">
    <property type="entry name" value="Resistin head domain"/>
    <property type="match status" value="1"/>
</dbReference>
<evidence type="ECO:0000256" key="7">
    <source>
        <dbReference type="SAM" id="SignalP"/>
    </source>
</evidence>